<keyword evidence="2 4" id="KW-0238">DNA-binding</keyword>
<evidence type="ECO:0000256" key="2">
    <source>
        <dbReference type="ARBA" id="ARBA00023125"/>
    </source>
</evidence>
<comment type="caution">
    <text evidence="6">The sequence shown here is derived from an EMBL/GenBank/DDBJ whole genome shotgun (WGS) entry which is preliminary data.</text>
</comment>
<dbReference type="Gene3D" id="1.10.357.10">
    <property type="entry name" value="Tetracycline Repressor, domain 2"/>
    <property type="match status" value="1"/>
</dbReference>
<protein>
    <submittedName>
        <fullName evidence="6">TetR family transcriptional regulator</fullName>
    </submittedName>
</protein>
<dbReference type="Pfam" id="PF00440">
    <property type="entry name" value="TetR_N"/>
    <property type="match status" value="1"/>
</dbReference>
<dbReference type="Pfam" id="PF17937">
    <property type="entry name" value="TetR_C_28"/>
    <property type="match status" value="1"/>
</dbReference>
<dbReference type="RefSeq" id="WP_223409957.1">
    <property type="nucleotide sequence ID" value="NZ_JAGSHT010000021.1"/>
</dbReference>
<organism evidence="6 7">
    <name type="scientific">Occultella gossypii</name>
    <dbReference type="NCBI Taxonomy" id="2800820"/>
    <lineage>
        <taxon>Bacteria</taxon>
        <taxon>Bacillati</taxon>
        <taxon>Actinomycetota</taxon>
        <taxon>Actinomycetes</taxon>
        <taxon>Micrococcales</taxon>
        <taxon>Ruaniaceae</taxon>
        <taxon>Occultella</taxon>
    </lineage>
</organism>
<keyword evidence="1" id="KW-0805">Transcription regulation</keyword>
<keyword evidence="7" id="KW-1185">Reference proteome</keyword>
<evidence type="ECO:0000313" key="7">
    <source>
        <dbReference type="Proteomes" id="UP000826651"/>
    </source>
</evidence>
<dbReference type="PANTHER" id="PTHR30055:SF234">
    <property type="entry name" value="HTH-TYPE TRANSCRIPTIONAL REGULATOR BETI"/>
    <property type="match status" value="1"/>
</dbReference>
<accession>A0ABS7SED9</accession>
<feature type="domain" description="HTH tetR-type" evidence="5">
    <location>
        <begin position="2"/>
        <end position="62"/>
    </location>
</feature>
<evidence type="ECO:0000256" key="1">
    <source>
        <dbReference type="ARBA" id="ARBA00023015"/>
    </source>
</evidence>
<reference evidence="6 7" key="1">
    <citation type="submission" date="2021-04" db="EMBL/GenBank/DDBJ databases">
        <title>Ruania sp. nov., isolated from sandy soil of mangrove forest.</title>
        <authorList>
            <person name="Ge X."/>
            <person name="Huang R."/>
            <person name="Liu W."/>
        </authorList>
    </citation>
    <scope>NUCLEOTIDE SEQUENCE [LARGE SCALE GENOMIC DNA]</scope>
    <source>
        <strain evidence="6 7">N2-46</strain>
    </source>
</reference>
<feature type="DNA-binding region" description="H-T-H motif" evidence="4">
    <location>
        <begin position="25"/>
        <end position="44"/>
    </location>
</feature>
<evidence type="ECO:0000256" key="4">
    <source>
        <dbReference type="PROSITE-ProRule" id="PRU00335"/>
    </source>
</evidence>
<dbReference type="SUPFAM" id="SSF46689">
    <property type="entry name" value="Homeodomain-like"/>
    <property type="match status" value="1"/>
</dbReference>
<dbReference type="InterPro" id="IPR050109">
    <property type="entry name" value="HTH-type_TetR-like_transc_reg"/>
</dbReference>
<dbReference type="PANTHER" id="PTHR30055">
    <property type="entry name" value="HTH-TYPE TRANSCRIPTIONAL REGULATOR RUTR"/>
    <property type="match status" value="1"/>
</dbReference>
<dbReference type="EMBL" id="JAGSHT010000021">
    <property type="protein sequence ID" value="MBZ2198709.1"/>
    <property type="molecule type" value="Genomic_DNA"/>
</dbReference>
<sequence length="178" mass="18551">MSTARHRILDALEQVLIADGPALATIEHVAATAGVSKGGLLYHFGSKEALYEGLLARLTDAAEQVRVGTDARAAVGEYLRQSTVADDAYSITMLAALRLVGAPEVDVPAALANASDQWFAPVGALIADPVTARLVQLVGDGLYLNALVAGSASEHDPAVVDRLLGSLEQEPAGDRREP</sequence>
<evidence type="ECO:0000313" key="6">
    <source>
        <dbReference type="EMBL" id="MBZ2198709.1"/>
    </source>
</evidence>
<gene>
    <name evidence="6" type="ORF">KCQ71_21355</name>
</gene>
<evidence type="ECO:0000256" key="3">
    <source>
        <dbReference type="ARBA" id="ARBA00023163"/>
    </source>
</evidence>
<dbReference type="PROSITE" id="PS50977">
    <property type="entry name" value="HTH_TETR_2"/>
    <property type="match status" value="1"/>
</dbReference>
<evidence type="ECO:0000259" key="5">
    <source>
        <dbReference type="PROSITE" id="PS50977"/>
    </source>
</evidence>
<proteinExistence type="predicted"/>
<name>A0ABS7SED9_9MICO</name>
<dbReference type="Proteomes" id="UP000826651">
    <property type="component" value="Unassembled WGS sequence"/>
</dbReference>
<dbReference type="PRINTS" id="PR00455">
    <property type="entry name" value="HTHTETR"/>
</dbReference>
<dbReference type="InterPro" id="IPR041479">
    <property type="entry name" value="TetR_CgmR_C"/>
</dbReference>
<keyword evidence="3" id="KW-0804">Transcription</keyword>
<dbReference type="InterPro" id="IPR009057">
    <property type="entry name" value="Homeodomain-like_sf"/>
</dbReference>
<dbReference type="InterPro" id="IPR001647">
    <property type="entry name" value="HTH_TetR"/>
</dbReference>